<dbReference type="EMBL" id="JACNJZ010000082">
    <property type="protein sequence ID" value="MBC8317326.1"/>
    <property type="molecule type" value="Genomic_DNA"/>
</dbReference>
<feature type="transmembrane region" description="Helical" evidence="1">
    <location>
        <begin position="12"/>
        <end position="31"/>
    </location>
</feature>
<dbReference type="Proteomes" id="UP000614424">
    <property type="component" value="Unassembled WGS sequence"/>
</dbReference>
<proteinExistence type="predicted"/>
<evidence type="ECO:0000313" key="2">
    <source>
        <dbReference type="EMBL" id="MBC8317326.1"/>
    </source>
</evidence>
<evidence type="ECO:0000313" key="3">
    <source>
        <dbReference type="Proteomes" id="UP000614424"/>
    </source>
</evidence>
<organism evidence="2 3">
    <name type="scientific">Candidatus Desulfobia pelagia</name>
    <dbReference type="NCBI Taxonomy" id="2841692"/>
    <lineage>
        <taxon>Bacteria</taxon>
        <taxon>Pseudomonadati</taxon>
        <taxon>Thermodesulfobacteriota</taxon>
        <taxon>Desulfobulbia</taxon>
        <taxon>Desulfobulbales</taxon>
        <taxon>Desulfobulbaceae</taxon>
        <taxon>Candidatus Desulfobia</taxon>
    </lineage>
</organism>
<protein>
    <recommendedName>
        <fullName evidence="4">DUF3311 domain-containing protein</fullName>
    </recommendedName>
</protein>
<gene>
    <name evidence="2" type="ORF">H8E41_05430</name>
</gene>
<feature type="transmembrane region" description="Helical" evidence="1">
    <location>
        <begin position="43"/>
        <end position="62"/>
    </location>
</feature>
<comment type="caution">
    <text evidence="2">The sequence shown here is derived from an EMBL/GenBank/DDBJ whole genome shotgun (WGS) entry which is preliminary data.</text>
</comment>
<evidence type="ECO:0000256" key="1">
    <source>
        <dbReference type="SAM" id="Phobius"/>
    </source>
</evidence>
<keyword evidence="1" id="KW-0472">Membrane</keyword>
<dbReference type="AlphaFoldDB" id="A0A8J6NAG7"/>
<keyword evidence="1" id="KW-1133">Transmembrane helix</keyword>
<sequence>MPEVKRRQNERLIVILIIGVIALNYPLLSLFSKVKLIFGIPVLYFYLFTVWTVFIGCVALVLEKTTSSPLIIPSPKPEKAE</sequence>
<accession>A0A8J6NAG7</accession>
<evidence type="ECO:0008006" key="4">
    <source>
        <dbReference type="Google" id="ProtNLM"/>
    </source>
</evidence>
<name>A0A8J6NAG7_9BACT</name>
<keyword evidence="1" id="KW-0812">Transmembrane</keyword>
<reference evidence="2 3" key="1">
    <citation type="submission" date="2020-08" db="EMBL/GenBank/DDBJ databases">
        <title>Bridging the membrane lipid divide: bacteria of the FCB group superphylum have the potential to synthesize archaeal ether lipids.</title>
        <authorList>
            <person name="Villanueva L."/>
            <person name="Von Meijenfeldt F.A.B."/>
            <person name="Westbye A.B."/>
            <person name="Yadav S."/>
            <person name="Hopmans E.C."/>
            <person name="Dutilh B.E."/>
            <person name="Sinninghe Damste J.S."/>
        </authorList>
    </citation>
    <scope>NUCLEOTIDE SEQUENCE [LARGE SCALE GENOMIC DNA]</scope>
    <source>
        <strain evidence="2">NIOZ-UU47</strain>
    </source>
</reference>